<accession>A9KGK3</accession>
<protein>
    <submittedName>
        <fullName evidence="3">Hypothetical exported protein</fullName>
    </submittedName>
</protein>
<dbReference type="KEGG" id="cbd:CBUD_1715"/>
<evidence type="ECO:0000256" key="1">
    <source>
        <dbReference type="SAM" id="Phobius"/>
    </source>
</evidence>
<feature type="transmembrane region" description="Helical" evidence="1">
    <location>
        <begin position="36"/>
        <end position="54"/>
    </location>
</feature>
<organism evidence="3 4">
    <name type="scientific">Coxiella burnetii (strain Dugway 5J108-111)</name>
    <dbReference type="NCBI Taxonomy" id="434922"/>
    <lineage>
        <taxon>Bacteria</taxon>
        <taxon>Pseudomonadati</taxon>
        <taxon>Pseudomonadota</taxon>
        <taxon>Gammaproteobacteria</taxon>
        <taxon>Legionellales</taxon>
        <taxon>Coxiellaceae</taxon>
        <taxon>Coxiella</taxon>
    </lineage>
</organism>
<keyword evidence="1" id="KW-0812">Transmembrane</keyword>
<dbReference type="Proteomes" id="UP000008555">
    <property type="component" value="Chromosome"/>
</dbReference>
<feature type="domain" description="Glucose/Sorbosone dehydrogenase" evidence="2">
    <location>
        <begin position="82"/>
        <end position="378"/>
    </location>
</feature>
<dbReference type="EMBL" id="CP000733">
    <property type="protein sequence ID" value="ABS78088.2"/>
    <property type="molecule type" value="Genomic_DNA"/>
</dbReference>
<dbReference type="PANTHER" id="PTHR19328">
    <property type="entry name" value="HEDGEHOG-INTERACTING PROTEIN"/>
    <property type="match status" value="1"/>
</dbReference>
<dbReference type="InterPro" id="IPR011042">
    <property type="entry name" value="6-blade_b-propeller_TolB-like"/>
</dbReference>
<keyword evidence="1" id="KW-1133">Transmembrane helix</keyword>
<evidence type="ECO:0000259" key="2">
    <source>
        <dbReference type="Pfam" id="PF07995"/>
    </source>
</evidence>
<gene>
    <name evidence="3" type="ordered locus">CBUD_1715</name>
</gene>
<dbReference type="HOGENOM" id="CLU_012253_0_0_6"/>
<dbReference type="PANTHER" id="PTHR19328:SF13">
    <property type="entry name" value="HIPL1 PROTEIN"/>
    <property type="match status" value="1"/>
</dbReference>
<sequence length="394" mass="44011">MALYLVLIQIEVRNTSFNPFTAKLKMYNTFMKKSRFLLIFLVALAIVAMILGLWRPLERRLHPTSNPKSSEAPQVSILVSGLEVPWALSFLPDRDLLVTERKGRVLLIDLQSGKPVIKVIAKINEVASVAESGLSGIAVHPHFQQNHWIYLYYTYRRNGRYVNKVVRYELMNNQLTNPKIILDNILAARTHDGGRIKFGPDGYLYITTGDAQVAKAAQNPKSLAGKILRIKDDGSIPADNPFPGSPVYSYGHRNSQGIAWDKAGNLWSTEHGSDAHDEINLIKPGKNYGWPIVRGNEKRSDMESPILQSGEATWAPAGAAIIGEKLYFAGLRGEALYVFNIKTHDLHKYFEGEFGRLRAVVVGPDGLLYVTTSNRDGRGLPRPDEILVINPKKL</sequence>
<reference evidence="3 4" key="1">
    <citation type="journal article" date="2009" name="Infect. Immun.">
        <title>Comparative genomics reveal extensive transposon-mediated genomic plasticity and diversity among potential effector proteins within the genus Coxiella.</title>
        <authorList>
            <person name="Beare P.A."/>
            <person name="Unsworth N."/>
            <person name="Andoh M."/>
            <person name="Voth D.E."/>
            <person name="Omsland A."/>
            <person name="Gilk S.D."/>
            <person name="Williams K.P."/>
            <person name="Sobral B.W."/>
            <person name="Kupko J.J.III."/>
            <person name="Porcella S.F."/>
            <person name="Samuel J.E."/>
            <person name="Heinzen R.A."/>
        </authorList>
    </citation>
    <scope>NUCLEOTIDE SEQUENCE [LARGE SCALE GENOMIC DNA]</scope>
    <source>
        <strain evidence="3 4">Dugway 5J108-111</strain>
    </source>
</reference>
<dbReference type="SUPFAM" id="SSF50952">
    <property type="entry name" value="Soluble quinoprotein glucose dehydrogenase"/>
    <property type="match status" value="1"/>
</dbReference>
<name>A9KGK3_COXBN</name>
<dbReference type="Gene3D" id="2.120.10.30">
    <property type="entry name" value="TolB, C-terminal domain"/>
    <property type="match status" value="1"/>
</dbReference>
<dbReference type="Pfam" id="PF07995">
    <property type="entry name" value="GSDH"/>
    <property type="match status" value="1"/>
</dbReference>
<proteinExistence type="predicted"/>
<dbReference type="RefSeq" id="WP_011997232.1">
    <property type="nucleotide sequence ID" value="NC_009727.1"/>
</dbReference>
<dbReference type="InterPro" id="IPR011041">
    <property type="entry name" value="Quinoprot_gluc/sorb_DH_b-prop"/>
</dbReference>
<keyword evidence="1" id="KW-0472">Membrane</keyword>
<evidence type="ECO:0000313" key="3">
    <source>
        <dbReference type="EMBL" id="ABS78088.2"/>
    </source>
</evidence>
<evidence type="ECO:0000313" key="4">
    <source>
        <dbReference type="Proteomes" id="UP000008555"/>
    </source>
</evidence>
<dbReference type="AlphaFoldDB" id="A9KGK3"/>
<dbReference type="InterPro" id="IPR012938">
    <property type="entry name" value="Glc/Sorbosone_DH"/>
</dbReference>